<dbReference type="RefSeq" id="WP_118319751.1">
    <property type="nucleotide sequence ID" value="NZ_QRVM01000013.1"/>
</dbReference>
<name>A0A412J527_9FIRM</name>
<accession>A0A412J527</accession>
<reference evidence="1 2" key="1">
    <citation type="submission" date="2018-08" db="EMBL/GenBank/DDBJ databases">
        <title>A genome reference for cultivated species of the human gut microbiota.</title>
        <authorList>
            <person name="Zou Y."/>
            <person name="Xue W."/>
            <person name="Luo G."/>
        </authorList>
    </citation>
    <scope>NUCLEOTIDE SEQUENCE [LARGE SCALE GENOMIC DNA]</scope>
    <source>
        <strain evidence="1 2">AF22-10AC</strain>
    </source>
</reference>
<dbReference type="Proteomes" id="UP000285274">
    <property type="component" value="Unassembled WGS sequence"/>
</dbReference>
<gene>
    <name evidence="1" type="ORF">DWX92_04265</name>
</gene>
<evidence type="ECO:0000313" key="1">
    <source>
        <dbReference type="EMBL" id="RGS47389.1"/>
    </source>
</evidence>
<sequence length="295" mass="35057">MKHDQLDKIIEIMDLLYKIIAYGDIVDFKVNQEFIDVFGKQDESLLIDQKCIRFCDIDVILENVILTQNHTYSVLDYEWVFDCTIPVSFIMYRAILHSIALSKLNEEEIEKIYLRYGITEEFKTLYLSMEENFQHYVSDEKISDYYNKSRMYLLDLHKEEEKDLLDIIVNGQKNTLFNSKQMHYESNVENQDVNIEFGKKSILKLNSIKMNGDLISDFKTNAFFVINDDYYFIETPKISVPNQESGLLEIDFFMYYYGEDCIDNIINLIDANHRLNQELSEIKKSKIYRLTKNKI</sequence>
<evidence type="ECO:0000313" key="2">
    <source>
        <dbReference type="Proteomes" id="UP000285274"/>
    </source>
</evidence>
<organism evidence="1 2">
    <name type="scientific">Holdemanella biformis</name>
    <dbReference type="NCBI Taxonomy" id="1735"/>
    <lineage>
        <taxon>Bacteria</taxon>
        <taxon>Bacillati</taxon>
        <taxon>Bacillota</taxon>
        <taxon>Erysipelotrichia</taxon>
        <taxon>Erysipelotrichales</taxon>
        <taxon>Erysipelotrichaceae</taxon>
        <taxon>Holdemanella</taxon>
    </lineage>
</organism>
<protein>
    <submittedName>
        <fullName evidence="1">Uncharacterized protein</fullName>
    </submittedName>
</protein>
<comment type="caution">
    <text evidence="1">The sequence shown here is derived from an EMBL/GenBank/DDBJ whole genome shotgun (WGS) entry which is preliminary data.</text>
</comment>
<dbReference type="AlphaFoldDB" id="A0A412J527"/>
<dbReference type="EMBL" id="QRVM01000013">
    <property type="protein sequence ID" value="RGS47389.1"/>
    <property type="molecule type" value="Genomic_DNA"/>
</dbReference>
<proteinExistence type="predicted"/>